<evidence type="ECO:0008006" key="3">
    <source>
        <dbReference type="Google" id="ProtNLM"/>
    </source>
</evidence>
<accession>A0A0D3KLD1</accession>
<dbReference type="Proteomes" id="UP000013827">
    <property type="component" value="Unassembled WGS sequence"/>
</dbReference>
<protein>
    <recommendedName>
        <fullName evidence="3">DNA2/NAM7 helicase-like C-terminal domain-containing protein</fullName>
    </recommendedName>
</protein>
<organism evidence="1 2">
    <name type="scientific">Emiliania huxleyi (strain CCMP1516)</name>
    <dbReference type="NCBI Taxonomy" id="280463"/>
    <lineage>
        <taxon>Eukaryota</taxon>
        <taxon>Haptista</taxon>
        <taxon>Haptophyta</taxon>
        <taxon>Prymnesiophyceae</taxon>
        <taxon>Isochrysidales</taxon>
        <taxon>Noelaerhabdaceae</taxon>
        <taxon>Emiliania</taxon>
    </lineage>
</organism>
<reference evidence="2" key="1">
    <citation type="journal article" date="2013" name="Nature">
        <title>Pan genome of the phytoplankton Emiliania underpins its global distribution.</title>
        <authorList>
            <person name="Read B.A."/>
            <person name="Kegel J."/>
            <person name="Klute M.J."/>
            <person name="Kuo A."/>
            <person name="Lefebvre S.C."/>
            <person name="Maumus F."/>
            <person name="Mayer C."/>
            <person name="Miller J."/>
            <person name="Monier A."/>
            <person name="Salamov A."/>
            <person name="Young J."/>
            <person name="Aguilar M."/>
            <person name="Claverie J.M."/>
            <person name="Frickenhaus S."/>
            <person name="Gonzalez K."/>
            <person name="Herman E.K."/>
            <person name="Lin Y.C."/>
            <person name="Napier J."/>
            <person name="Ogata H."/>
            <person name="Sarno A.F."/>
            <person name="Shmutz J."/>
            <person name="Schroeder D."/>
            <person name="de Vargas C."/>
            <person name="Verret F."/>
            <person name="von Dassow P."/>
            <person name="Valentin K."/>
            <person name="Van de Peer Y."/>
            <person name="Wheeler G."/>
            <person name="Dacks J.B."/>
            <person name="Delwiche C.F."/>
            <person name="Dyhrman S.T."/>
            <person name="Glockner G."/>
            <person name="John U."/>
            <person name="Richards T."/>
            <person name="Worden A.Z."/>
            <person name="Zhang X."/>
            <person name="Grigoriev I.V."/>
            <person name="Allen A.E."/>
            <person name="Bidle K."/>
            <person name="Borodovsky M."/>
            <person name="Bowler C."/>
            <person name="Brownlee C."/>
            <person name="Cock J.M."/>
            <person name="Elias M."/>
            <person name="Gladyshev V.N."/>
            <person name="Groth M."/>
            <person name="Guda C."/>
            <person name="Hadaegh A."/>
            <person name="Iglesias-Rodriguez M.D."/>
            <person name="Jenkins J."/>
            <person name="Jones B.M."/>
            <person name="Lawson T."/>
            <person name="Leese F."/>
            <person name="Lindquist E."/>
            <person name="Lobanov A."/>
            <person name="Lomsadze A."/>
            <person name="Malik S.B."/>
            <person name="Marsh M.E."/>
            <person name="Mackinder L."/>
            <person name="Mock T."/>
            <person name="Mueller-Roeber B."/>
            <person name="Pagarete A."/>
            <person name="Parker M."/>
            <person name="Probert I."/>
            <person name="Quesneville H."/>
            <person name="Raines C."/>
            <person name="Rensing S.A."/>
            <person name="Riano-Pachon D.M."/>
            <person name="Richier S."/>
            <person name="Rokitta S."/>
            <person name="Shiraiwa Y."/>
            <person name="Soanes D.M."/>
            <person name="van der Giezen M."/>
            <person name="Wahlund T.M."/>
            <person name="Williams B."/>
            <person name="Wilson W."/>
            <person name="Wolfe G."/>
            <person name="Wurch L.L."/>
        </authorList>
    </citation>
    <scope>NUCLEOTIDE SEQUENCE</scope>
</reference>
<reference evidence="1" key="2">
    <citation type="submission" date="2024-10" db="UniProtKB">
        <authorList>
            <consortium name="EnsemblProtists"/>
        </authorList>
    </citation>
    <scope>IDENTIFICATION</scope>
</reference>
<proteinExistence type="predicted"/>
<evidence type="ECO:0000313" key="2">
    <source>
        <dbReference type="Proteomes" id="UP000013827"/>
    </source>
</evidence>
<evidence type="ECO:0000313" key="1">
    <source>
        <dbReference type="EnsemblProtists" id="EOD36566"/>
    </source>
</evidence>
<dbReference type="EnsemblProtists" id="EOD36566">
    <property type="protein sequence ID" value="EOD36566"/>
    <property type="gene ID" value="EMIHUDRAFT_252329"/>
</dbReference>
<dbReference type="AlphaFoldDB" id="A0A0D3KLD1"/>
<dbReference type="PaxDb" id="2903-EOD36566"/>
<name>A0A0D3KLD1_EMIH1</name>
<sequence length="77" mass="8203">MRLLRSVLGPKARVGTVDRFQGQEAPCLAVVVASPRLAEAPVRSVRQLREVNFLARIREVGGATPEIDGDEPPLGGG</sequence>
<keyword evidence="2" id="KW-1185">Reference proteome</keyword>